<keyword evidence="1" id="KW-0472">Membrane</keyword>
<dbReference type="Proteomes" id="UP000198287">
    <property type="component" value="Unassembled WGS sequence"/>
</dbReference>
<organism evidence="2 3">
    <name type="scientific">Folsomia candida</name>
    <name type="common">Springtail</name>
    <dbReference type="NCBI Taxonomy" id="158441"/>
    <lineage>
        <taxon>Eukaryota</taxon>
        <taxon>Metazoa</taxon>
        <taxon>Ecdysozoa</taxon>
        <taxon>Arthropoda</taxon>
        <taxon>Hexapoda</taxon>
        <taxon>Collembola</taxon>
        <taxon>Entomobryomorpha</taxon>
        <taxon>Isotomoidea</taxon>
        <taxon>Isotomidae</taxon>
        <taxon>Proisotominae</taxon>
        <taxon>Folsomia</taxon>
    </lineage>
</organism>
<feature type="transmembrane region" description="Helical" evidence="1">
    <location>
        <begin position="76"/>
        <end position="102"/>
    </location>
</feature>
<evidence type="ECO:0000313" key="3">
    <source>
        <dbReference type="Proteomes" id="UP000198287"/>
    </source>
</evidence>
<feature type="transmembrane region" description="Helical" evidence="1">
    <location>
        <begin position="32"/>
        <end position="55"/>
    </location>
</feature>
<accession>A0A226E7I0</accession>
<keyword evidence="3" id="KW-1185">Reference proteome</keyword>
<gene>
    <name evidence="2" type="ORF">Fcan01_10548</name>
</gene>
<evidence type="ECO:0000256" key="1">
    <source>
        <dbReference type="SAM" id="Phobius"/>
    </source>
</evidence>
<keyword evidence="1" id="KW-0812">Transmembrane</keyword>
<reference evidence="2 3" key="1">
    <citation type="submission" date="2015-12" db="EMBL/GenBank/DDBJ databases">
        <title>The genome of Folsomia candida.</title>
        <authorList>
            <person name="Faddeeva A."/>
            <person name="Derks M.F."/>
            <person name="Anvar Y."/>
            <person name="Smit S."/>
            <person name="Van Straalen N."/>
            <person name="Roelofs D."/>
        </authorList>
    </citation>
    <scope>NUCLEOTIDE SEQUENCE [LARGE SCALE GENOMIC DNA]</scope>
    <source>
        <strain evidence="2 3">VU population</strain>
        <tissue evidence="2">Whole body</tissue>
    </source>
</reference>
<evidence type="ECO:0000313" key="2">
    <source>
        <dbReference type="EMBL" id="OXA53552.1"/>
    </source>
</evidence>
<proteinExistence type="predicted"/>
<keyword evidence="1" id="KW-1133">Transmembrane helix</keyword>
<dbReference type="AlphaFoldDB" id="A0A226E7I0"/>
<name>A0A226E7I0_FOLCA</name>
<comment type="caution">
    <text evidence="2">The sequence shown here is derived from an EMBL/GenBank/DDBJ whole genome shotgun (WGS) entry which is preliminary data.</text>
</comment>
<dbReference type="EMBL" id="LNIX01000005">
    <property type="protein sequence ID" value="OXA53552.1"/>
    <property type="molecule type" value="Genomic_DNA"/>
</dbReference>
<sequence>MAKKITLCGLLGRVHPKNKQYQMKPFSEFGVMSLLGLCNLILGPIIISGGIVSDVANYKAQRNANNKSIELALEYVPLFCAYLCMIICSFCSGLCAIMASAVVDCKWVIRLAKVANFFSKLLYWQILLFVLYNWDPMEWRIWEGLPTTWGSINLPTPTCLYCVLGQLYFVNQSTKLISGVQNLLKWEQAGKKTGRKRRRE</sequence>
<protein>
    <submittedName>
        <fullName evidence="2">Uncharacterized protein</fullName>
    </submittedName>
</protein>
<feature type="transmembrane region" description="Helical" evidence="1">
    <location>
        <begin position="114"/>
        <end position="134"/>
    </location>
</feature>